<protein>
    <submittedName>
        <fullName evidence="2">Anthranilate synthase component I family protein</fullName>
    </submittedName>
</protein>
<dbReference type="Gene3D" id="3.60.120.10">
    <property type="entry name" value="Anthranilate synthase"/>
    <property type="match status" value="1"/>
</dbReference>
<evidence type="ECO:0000313" key="2">
    <source>
        <dbReference type="EMBL" id="MCH7397136.1"/>
    </source>
</evidence>
<dbReference type="EMBL" id="JAKZGS010000002">
    <property type="protein sequence ID" value="MCH7397136.1"/>
    <property type="molecule type" value="Genomic_DNA"/>
</dbReference>
<reference evidence="2" key="1">
    <citation type="submission" date="2022-03" db="EMBL/GenBank/DDBJ databases">
        <title>De novo assembled genomes of Belliella spp. (Cyclobacteriaceae) strains.</title>
        <authorList>
            <person name="Szabo A."/>
            <person name="Korponai K."/>
            <person name="Felfoldi T."/>
        </authorList>
    </citation>
    <scope>NUCLEOTIDE SEQUENCE</scope>
    <source>
        <strain evidence="2">DSM 107340</strain>
    </source>
</reference>
<dbReference type="PRINTS" id="PR00095">
    <property type="entry name" value="ANTSNTHASEI"/>
</dbReference>
<proteinExistence type="predicted"/>
<evidence type="ECO:0000313" key="3">
    <source>
        <dbReference type="Proteomes" id="UP001165488"/>
    </source>
</evidence>
<sequence>MIKTYNFSQNDILVWLKKLLFWGDSYYPVFAFFDDNKVDYPQKAFKKSFFASQKSFDIEKAFGLYNTHDLVGVLSYDYKNKVEKLNSENVAIIDLPESVFFIPELKIYFDIDSIQIEAENPDYIFDSINSIVINFETNRKVEVIAQTSKEEYTESIKSIQNHIVEGDIYEMNYCMAFSFEAVEWNPIVGFFDLMKKSPMPFSTFFKAKDNYLLCASPERFLKKEKMQLIAQPIKGTIKRGVDSKEDEILKRQLFSSDKERAENLMIVDLMRNDLSKISKTGSVKVNELFGVYAFPKVFQMISTVSSVSQENVRLRELFHATFPMGSMTGAPKIKCMELIEKYENFKRSWFSGTVGYVMKNGDMDLNVIIRSILFDKKSQKGYFAVGSAITFDADASYEYEECLLKASAIMEVLSFQETSKN</sequence>
<dbReference type="PANTHER" id="PTHR11236:SF9">
    <property type="entry name" value="ANTHRANILATE SYNTHASE COMPONENT 1"/>
    <property type="match status" value="1"/>
</dbReference>
<dbReference type="InterPro" id="IPR005801">
    <property type="entry name" value="ADC_synthase"/>
</dbReference>
<dbReference type="Proteomes" id="UP001165488">
    <property type="component" value="Unassembled WGS sequence"/>
</dbReference>
<gene>
    <name evidence="2" type="ORF">MM236_04010</name>
</gene>
<organism evidence="2 3">
    <name type="scientific">Belliella calami</name>
    <dbReference type="NCBI Taxonomy" id="2923436"/>
    <lineage>
        <taxon>Bacteria</taxon>
        <taxon>Pseudomonadati</taxon>
        <taxon>Bacteroidota</taxon>
        <taxon>Cytophagia</taxon>
        <taxon>Cytophagales</taxon>
        <taxon>Cyclobacteriaceae</taxon>
        <taxon>Belliella</taxon>
    </lineage>
</organism>
<dbReference type="PANTHER" id="PTHR11236">
    <property type="entry name" value="AMINOBENZOATE/ANTHRANILATE SYNTHASE"/>
    <property type="match status" value="1"/>
</dbReference>
<dbReference type="Pfam" id="PF00425">
    <property type="entry name" value="Chorismate_bind"/>
    <property type="match status" value="1"/>
</dbReference>
<feature type="domain" description="Chorismate-utilising enzyme C-terminal" evidence="1">
    <location>
        <begin position="149"/>
        <end position="405"/>
    </location>
</feature>
<dbReference type="SUPFAM" id="SSF56322">
    <property type="entry name" value="ADC synthase"/>
    <property type="match status" value="1"/>
</dbReference>
<accession>A0ABS9UKJ6</accession>
<dbReference type="InterPro" id="IPR015890">
    <property type="entry name" value="Chorismate_C"/>
</dbReference>
<name>A0ABS9UKJ6_9BACT</name>
<evidence type="ECO:0000259" key="1">
    <source>
        <dbReference type="Pfam" id="PF00425"/>
    </source>
</evidence>
<dbReference type="InterPro" id="IPR019999">
    <property type="entry name" value="Anth_synth_I-like"/>
</dbReference>
<dbReference type="RefSeq" id="WP_241273638.1">
    <property type="nucleotide sequence ID" value="NZ_JAKZGS010000002.1"/>
</dbReference>
<comment type="caution">
    <text evidence="2">The sequence shown here is derived from an EMBL/GenBank/DDBJ whole genome shotgun (WGS) entry which is preliminary data.</text>
</comment>
<keyword evidence="3" id="KW-1185">Reference proteome</keyword>